<reference evidence="7 8" key="1">
    <citation type="submission" date="2013-09" db="EMBL/GenBank/DDBJ databases">
        <authorList>
            <person name="Zeng Z."/>
            <person name="Chen C."/>
        </authorList>
    </citation>
    <scope>NUCLEOTIDE SEQUENCE [LARGE SCALE GENOMIC DNA]</scope>
    <source>
        <strain evidence="7 8">GH29-5</strain>
    </source>
</reference>
<evidence type="ECO:0000256" key="4">
    <source>
        <dbReference type="ARBA" id="ARBA00023136"/>
    </source>
</evidence>
<gene>
    <name evidence="7" type="ORF">Q764_00160</name>
</gene>
<organism evidence="7 8">
    <name type="scientific">Flavobacterium suncheonense GH29-5 = DSM 17707</name>
    <dbReference type="NCBI Taxonomy" id="1121899"/>
    <lineage>
        <taxon>Bacteria</taxon>
        <taxon>Pseudomonadati</taxon>
        <taxon>Bacteroidota</taxon>
        <taxon>Flavobacteriia</taxon>
        <taxon>Flavobacteriales</taxon>
        <taxon>Flavobacteriaceae</taxon>
        <taxon>Flavobacterium</taxon>
    </lineage>
</organism>
<dbReference type="EMBL" id="JRLW01000001">
    <property type="protein sequence ID" value="KGO90572.1"/>
    <property type="molecule type" value="Genomic_DNA"/>
</dbReference>
<dbReference type="Pfam" id="PF07291">
    <property type="entry name" value="MauE"/>
    <property type="match status" value="1"/>
</dbReference>
<dbReference type="AlphaFoldDB" id="A0A0A2MD12"/>
<sequence>MKLNATFRTVLLESICLLYVILFVYAAVSKLLEFDNFQAQLGQSPLLSAFTGFVSYSVLGLELIVALLVCFPKTRYIGLLSALSLMVLFTAYIVIILNYSYFVPCSCGGILESLGWKEHLVFNVGFVILALMGLLLATTNVRRTIFQLIIVFPTCIVFMVGLYIASERAMHRENPFIRRFVEGSAFKTDEVQLINNSHYLAGSDNGTVFLADHLAPMYITAFDTLLKTKKQFKIELERDDFPFQTVQMKVLPPFFYLTDGTVPVIYRGLLDDWKGKILMEPNGYYFSKAEITAPNTIVFRAQNSNNGENVLGTFQFGDSLHVSYAPNLLQKQVDGFFDTDGTMAFDPMMKKFAYTYYYRNQFMVSDPNLKLDYRGKTIDTISHVNFKTAYIKATKERKMASPPLTVNQLTAFSNGLLFVNSKIVGRYEPKEMWQEASVVDIYDTHNYSYLSSIYIYHVEKARLQSMYVVGDNLYAIIGSYLHRYHLNTNLIRKKT</sequence>
<dbReference type="RefSeq" id="WP_026979667.1">
    <property type="nucleotide sequence ID" value="NZ_AUCZ01000004.1"/>
</dbReference>
<dbReference type="GO" id="GO:0030416">
    <property type="term" value="P:methylamine metabolic process"/>
    <property type="evidence" value="ECO:0007669"/>
    <property type="project" value="InterPro"/>
</dbReference>
<evidence type="ECO:0000256" key="5">
    <source>
        <dbReference type="SAM" id="Phobius"/>
    </source>
</evidence>
<evidence type="ECO:0000256" key="2">
    <source>
        <dbReference type="ARBA" id="ARBA00022692"/>
    </source>
</evidence>
<comment type="caution">
    <text evidence="7">The sequence shown here is derived from an EMBL/GenBank/DDBJ whole genome shotgun (WGS) entry which is preliminary data.</text>
</comment>
<feature type="transmembrane region" description="Helical" evidence="5">
    <location>
        <begin position="120"/>
        <end position="138"/>
    </location>
</feature>
<feature type="transmembrane region" description="Helical" evidence="5">
    <location>
        <begin position="7"/>
        <end position="28"/>
    </location>
</feature>
<evidence type="ECO:0000259" key="6">
    <source>
        <dbReference type="Pfam" id="PF07291"/>
    </source>
</evidence>
<accession>A0A0A2MD12</accession>
<dbReference type="GO" id="GO:0016020">
    <property type="term" value="C:membrane"/>
    <property type="evidence" value="ECO:0007669"/>
    <property type="project" value="UniProtKB-SubCell"/>
</dbReference>
<comment type="subcellular location">
    <subcellularLocation>
        <location evidence="1">Membrane</location>
        <topology evidence="1">Multi-pass membrane protein</topology>
    </subcellularLocation>
</comment>
<protein>
    <recommendedName>
        <fullName evidence="6">Methylamine utilisation protein MauE domain-containing protein</fullName>
    </recommendedName>
</protein>
<name>A0A0A2MD12_9FLAO</name>
<dbReference type="Proteomes" id="UP000030121">
    <property type="component" value="Unassembled WGS sequence"/>
</dbReference>
<evidence type="ECO:0000313" key="7">
    <source>
        <dbReference type="EMBL" id="KGO90572.1"/>
    </source>
</evidence>
<dbReference type="STRING" id="1121899.GCA_000430025_00907"/>
<dbReference type="OrthoDB" id="673785at2"/>
<evidence type="ECO:0000256" key="1">
    <source>
        <dbReference type="ARBA" id="ARBA00004141"/>
    </source>
</evidence>
<keyword evidence="8" id="KW-1185">Reference proteome</keyword>
<feature type="domain" description="Methylamine utilisation protein MauE" evidence="6">
    <location>
        <begin position="10"/>
        <end position="135"/>
    </location>
</feature>
<dbReference type="InterPro" id="IPR009908">
    <property type="entry name" value="Methylamine_util_MauE"/>
</dbReference>
<evidence type="ECO:0000313" key="8">
    <source>
        <dbReference type="Proteomes" id="UP000030121"/>
    </source>
</evidence>
<keyword evidence="4 5" id="KW-0472">Membrane</keyword>
<evidence type="ECO:0000256" key="3">
    <source>
        <dbReference type="ARBA" id="ARBA00022989"/>
    </source>
</evidence>
<keyword evidence="2 5" id="KW-0812">Transmembrane</keyword>
<proteinExistence type="predicted"/>
<feature type="transmembrane region" description="Helical" evidence="5">
    <location>
        <begin position="145"/>
        <end position="165"/>
    </location>
</feature>
<feature type="transmembrane region" description="Helical" evidence="5">
    <location>
        <begin position="48"/>
        <end position="69"/>
    </location>
</feature>
<dbReference type="eggNOG" id="ENOG502Z9VN">
    <property type="taxonomic scope" value="Bacteria"/>
</dbReference>
<keyword evidence="3 5" id="KW-1133">Transmembrane helix</keyword>
<feature type="transmembrane region" description="Helical" evidence="5">
    <location>
        <begin position="76"/>
        <end position="100"/>
    </location>
</feature>